<accession>A0A6F9XUI5</accession>
<dbReference type="RefSeq" id="WP_225439761.1">
    <property type="nucleotide sequence ID" value="NZ_BLAN01000109.1"/>
</dbReference>
<dbReference type="EMBL" id="BLAN01000109">
    <property type="protein sequence ID" value="GET08954.1"/>
    <property type="molecule type" value="Genomic_DNA"/>
</dbReference>
<organism evidence="1">
    <name type="scientific">Ligilactobacillus agilis</name>
    <dbReference type="NCBI Taxonomy" id="1601"/>
    <lineage>
        <taxon>Bacteria</taxon>
        <taxon>Bacillati</taxon>
        <taxon>Bacillota</taxon>
        <taxon>Bacilli</taxon>
        <taxon>Lactobacillales</taxon>
        <taxon>Lactobacillaceae</taxon>
        <taxon>Ligilactobacillus</taxon>
    </lineage>
</organism>
<sequence>MNETVEVLIDVDSGNGNRGILSKPRDFLSPVSFRVNYAIANYEDKISQLRVKEKNDQSAADKLFPRYTYIPDGNMCVFRCNKKWNCSWIRKRSIFRSDKRKSSGS</sequence>
<reference evidence="1" key="1">
    <citation type="submission" date="2019-10" db="EMBL/GenBank/DDBJ databases">
        <title>Lactobacillus agilis SY111 Whole Genome Sequencing Project.</title>
        <authorList>
            <person name="Suzuki S."/>
            <person name="Endo A."/>
            <person name="Maeno S."/>
            <person name="Shiwa Y."/>
            <person name="Matsutani M."/>
            <person name="Kajikawa A."/>
        </authorList>
    </citation>
    <scope>NUCLEOTIDE SEQUENCE</scope>
    <source>
        <strain evidence="1">SY111</strain>
    </source>
</reference>
<dbReference type="Proteomes" id="UP000494178">
    <property type="component" value="Unassembled WGS sequence"/>
</dbReference>
<dbReference type="AlphaFoldDB" id="A0A6F9XUI5"/>
<comment type="caution">
    <text evidence="1">The sequence shown here is derived from an EMBL/GenBank/DDBJ whole genome shotgun (WGS) entry which is preliminary data.</text>
</comment>
<protein>
    <submittedName>
        <fullName evidence="1">Uncharacterized protein</fullName>
    </submittedName>
</protein>
<proteinExistence type="predicted"/>
<evidence type="ECO:0000313" key="1">
    <source>
        <dbReference type="EMBL" id="GET08954.1"/>
    </source>
</evidence>
<name>A0A6F9XUI5_9LACO</name>
<gene>
    <name evidence="1" type="ORF">SY111_15780</name>
</gene>